<protein>
    <submittedName>
        <fullName evidence="2">Uncharacterized protein</fullName>
    </submittedName>
</protein>
<sequence>MSRVLSTLSASNTFTSTFSASPAYTSTSTSSSAATSSPMFASATAGSPMPNSTITYLSDIVSQIHENKPNPQNSTLTFFSSSALASTSISAPATANSSISTSATTCSPMPNSPNIDPSNLVSQIPENKPTPQNFSNNLPTADNKLNE</sequence>
<feature type="compositionally biased region" description="Low complexity" evidence="1">
    <location>
        <begin position="97"/>
        <end position="108"/>
    </location>
</feature>
<name>A0A8H4B3H4_GIGMA</name>
<dbReference type="Proteomes" id="UP000439903">
    <property type="component" value="Unassembled WGS sequence"/>
</dbReference>
<feature type="region of interest" description="Disordered" evidence="1">
    <location>
        <begin position="97"/>
        <end position="147"/>
    </location>
</feature>
<reference evidence="2 3" key="1">
    <citation type="journal article" date="2019" name="Environ. Microbiol.">
        <title>At the nexus of three kingdoms: the genome of the mycorrhizal fungus Gigaspora margarita provides insights into plant, endobacterial and fungal interactions.</title>
        <authorList>
            <person name="Venice F."/>
            <person name="Ghignone S."/>
            <person name="Salvioli di Fossalunga A."/>
            <person name="Amselem J."/>
            <person name="Novero M."/>
            <person name="Xianan X."/>
            <person name="Sedzielewska Toro K."/>
            <person name="Morin E."/>
            <person name="Lipzen A."/>
            <person name="Grigoriev I.V."/>
            <person name="Henrissat B."/>
            <person name="Martin F.M."/>
            <person name="Bonfante P."/>
        </authorList>
    </citation>
    <scope>NUCLEOTIDE SEQUENCE [LARGE SCALE GENOMIC DNA]</scope>
    <source>
        <strain evidence="2 3">BEG34</strain>
    </source>
</reference>
<evidence type="ECO:0000313" key="2">
    <source>
        <dbReference type="EMBL" id="KAF0556453.1"/>
    </source>
</evidence>
<feature type="compositionally biased region" description="Low complexity" evidence="1">
    <location>
        <begin position="21"/>
        <end position="45"/>
    </location>
</feature>
<gene>
    <name evidence="2" type="ORF">F8M41_015365</name>
</gene>
<evidence type="ECO:0000313" key="3">
    <source>
        <dbReference type="Proteomes" id="UP000439903"/>
    </source>
</evidence>
<proteinExistence type="predicted"/>
<accession>A0A8H4B3H4</accession>
<evidence type="ECO:0000256" key="1">
    <source>
        <dbReference type="SAM" id="MobiDB-lite"/>
    </source>
</evidence>
<comment type="caution">
    <text evidence="2">The sequence shown here is derived from an EMBL/GenBank/DDBJ whole genome shotgun (WGS) entry which is preliminary data.</text>
</comment>
<feature type="region of interest" description="Disordered" evidence="1">
    <location>
        <begin position="21"/>
        <end position="49"/>
    </location>
</feature>
<organism evidence="2 3">
    <name type="scientific">Gigaspora margarita</name>
    <dbReference type="NCBI Taxonomy" id="4874"/>
    <lineage>
        <taxon>Eukaryota</taxon>
        <taxon>Fungi</taxon>
        <taxon>Fungi incertae sedis</taxon>
        <taxon>Mucoromycota</taxon>
        <taxon>Glomeromycotina</taxon>
        <taxon>Glomeromycetes</taxon>
        <taxon>Diversisporales</taxon>
        <taxon>Gigasporaceae</taxon>
        <taxon>Gigaspora</taxon>
    </lineage>
</organism>
<dbReference type="EMBL" id="WTPW01000033">
    <property type="protein sequence ID" value="KAF0556453.1"/>
    <property type="molecule type" value="Genomic_DNA"/>
</dbReference>
<keyword evidence="3" id="KW-1185">Reference proteome</keyword>
<feature type="compositionally biased region" description="Polar residues" evidence="1">
    <location>
        <begin position="112"/>
        <end position="140"/>
    </location>
</feature>
<dbReference type="AlphaFoldDB" id="A0A8H4B3H4"/>